<dbReference type="Proteomes" id="UP000233417">
    <property type="component" value="Unassembled WGS sequence"/>
</dbReference>
<comment type="caution">
    <text evidence="2">The sequence shown here is derived from an EMBL/GenBank/DDBJ whole genome shotgun (WGS) entry which is preliminary data.</text>
</comment>
<proteinExistence type="predicted"/>
<gene>
    <name evidence="2" type="ORF">CVU76_01070</name>
</gene>
<reference evidence="2 3" key="1">
    <citation type="journal article" date="2017" name="ISME J.">
        <title>Potential for microbial H2 and metal transformations associated with novel bacteria and archaea in deep terrestrial subsurface sediments.</title>
        <authorList>
            <person name="Hernsdorf A.W."/>
            <person name="Amano Y."/>
            <person name="Miyakawa K."/>
            <person name="Ise K."/>
            <person name="Suzuki Y."/>
            <person name="Anantharaman K."/>
            <person name="Probst A."/>
            <person name="Burstein D."/>
            <person name="Thomas B.C."/>
            <person name="Banfield J.F."/>
        </authorList>
    </citation>
    <scope>NUCLEOTIDE SEQUENCE [LARGE SCALE GENOMIC DNA]</scope>
    <source>
        <strain evidence="2">HGW-Dojkabacteria-1</strain>
    </source>
</reference>
<accession>A0A2N2F378</accession>
<keyword evidence="1" id="KW-1133">Transmembrane helix</keyword>
<keyword evidence="1" id="KW-0812">Transmembrane</keyword>
<sequence length="134" mass="15150">MTNKERVVMLSIFISVFGFSLFNAFNPLQQEVGVPKFVVASEYITKVPLSEEEYVYDYNFDVDRQYSRFDSNKSKMVNMLSITLGIPTDEVQEALDGGVRPGEMLASNGILLSDLAEDFNFEIIGERGLVRFLS</sequence>
<feature type="transmembrane region" description="Helical" evidence="1">
    <location>
        <begin position="7"/>
        <end position="25"/>
    </location>
</feature>
<evidence type="ECO:0000256" key="1">
    <source>
        <dbReference type="SAM" id="Phobius"/>
    </source>
</evidence>
<keyword evidence="1" id="KW-0472">Membrane</keyword>
<evidence type="ECO:0000313" key="3">
    <source>
        <dbReference type="Proteomes" id="UP000233417"/>
    </source>
</evidence>
<name>A0A2N2F378_9BACT</name>
<dbReference type="EMBL" id="PHAO01000001">
    <property type="protein sequence ID" value="PKN02613.1"/>
    <property type="molecule type" value="Genomic_DNA"/>
</dbReference>
<dbReference type="AlphaFoldDB" id="A0A2N2F378"/>
<protein>
    <submittedName>
        <fullName evidence="2">Uncharacterized protein</fullName>
    </submittedName>
</protein>
<organism evidence="2 3">
    <name type="scientific">Candidatus Dojkabacteria bacterium HGW-Dojkabacteria-1</name>
    <dbReference type="NCBI Taxonomy" id="2013761"/>
    <lineage>
        <taxon>Bacteria</taxon>
        <taxon>Candidatus Dojkabacteria</taxon>
    </lineage>
</organism>
<evidence type="ECO:0000313" key="2">
    <source>
        <dbReference type="EMBL" id="PKN02613.1"/>
    </source>
</evidence>